<dbReference type="OrthoDB" id="9926859at2"/>
<evidence type="ECO:0000256" key="1">
    <source>
        <dbReference type="SAM" id="Phobius"/>
    </source>
</evidence>
<organism evidence="2 3">
    <name type="scientific">Mesorhizobium helmanticense</name>
    <dbReference type="NCBI Taxonomy" id="1776423"/>
    <lineage>
        <taxon>Bacteria</taxon>
        <taxon>Pseudomonadati</taxon>
        <taxon>Pseudomonadota</taxon>
        <taxon>Alphaproteobacteria</taxon>
        <taxon>Hyphomicrobiales</taxon>
        <taxon>Phyllobacteriaceae</taxon>
        <taxon>Mesorhizobium</taxon>
    </lineage>
</organism>
<comment type="caution">
    <text evidence="2">The sequence shown here is derived from an EMBL/GenBank/DDBJ whole genome shotgun (WGS) entry which is preliminary data.</text>
</comment>
<dbReference type="Proteomes" id="UP000240259">
    <property type="component" value="Unassembled WGS sequence"/>
</dbReference>
<dbReference type="EMBL" id="PZJX01000033">
    <property type="protein sequence ID" value="PTE08821.1"/>
    <property type="molecule type" value="Genomic_DNA"/>
</dbReference>
<accession>A0A2T4IT49</accession>
<feature type="transmembrane region" description="Helical" evidence="1">
    <location>
        <begin position="71"/>
        <end position="93"/>
    </location>
</feature>
<feature type="transmembrane region" description="Helical" evidence="1">
    <location>
        <begin position="114"/>
        <end position="132"/>
    </location>
</feature>
<dbReference type="RefSeq" id="WP_107650714.1">
    <property type="nucleotide sequence ID" value="NZ_PZJX01000033.1"/>
</dbReference>
<gene>
    <name evidence="2" type="ORF">C9427_19385</name>
</gene>
<proteinExistence type="predicted"/>
<keyword evidence="3" id="KW-1185">Reference proteome</keyword>
<evidence type="ECO:0000313" key="3">
    <source>
        <dbReference type="Proteomes" id="UP000240259"/>
    </source>
</evidence>
<feature type="transmembrane region" description="Helical" evidence="1">
    <location>
        <begin position="39"/>
        <end position="59"/>
    </location>
</feature>
<evidence type="ECO:0000313" key="2">
    <source>
        <dbReference type="EMBL" id="PTE08821.1"/>
    </source>
</evidence>
<dbReference type="AlphaFoldDB" id="A0A2T4IT49"/>
<sequence>MEKYVAGIFAAVPGLALTFVTAWFDLLRSSALMRGDLSAGWSNAALAIAALLCTAIALLGKDWPKAYKSRWAGYCITIFIVLGVVCIGSRIFLSAPQTRFWQETVVKVWDLSSVGLAVAAILMITFATMAFTSDT</sequence>
<keyword evidence="1" id="KW-0812">Transmembrane</keyword>
<reference evidence="2 3" key="1">
    <citation type="submission" date="2018-03" db="EMBL/GenBank/DDBJ databases">
        <title>Genome sequence of the symbiotic type strain Mesorhizobium helmanticense CSLC115NT isolated from Lotus corniculatus nodules.</title>
        <authorList>
            <person name="Sannazzaro A.I."/>
            <person name="Torres Tejerizo G.A."/>
            <person name="Dip D."/>
            <person name="Caballero M."/>
            <person name="Pistorio M."/>
            <person name="Estrella M.J."/>
        </authorList>
    </citation>
    <scope>NUCLEOTIDE SEQUENCE [LARGE SCALE GENOMIC DNA]</scope>
    <source>
        <strain evidence="2 3">CSLC115N</strain>
    </source>
</reference>
<keyword evidence="1" id="KW-1133">Transmembrane helix</keyword>
<feature type="transmembrane region" description="Helical" evidence="1">
    <location>
        <begin position="6"/>
        <end position="27"/>
    </location>
</feature>
<keyword evidence="1" id="KW-0472">Membrane</keyword>
<name>A0A2T4IT49_9HYPH</name>
<protein>
    <submittedName>
        <fullName evidence="2">Uncharacterized protein</fullName>
    </submittedName>
</protein>